<accession>A0A179SLG0</accession>
<dbReference type="EMBL" id="LWSG01000045">
    <property type="protein sequence ID" value="OAS82527.1"/>
    <property type="molecule type" value="Genomic_DNA"/>
</dbReference>
<protein>
    <submittedName>
        <fullName evidence="1">Uncharacterized protein</fullName>
    </submittedName>
</protein>
<dbReference type="RefSeq" id="WP_066340010.1">
    <property type="nucleotide sequence ID" value="NZ_LWSG01000045.1"/>
</dbReference>
<evidence type="ECO:0000313" key="2">
    <source>
        <dbReference type="Proteomes" id="UP000078534"/>
    </source>
</evidence>
<evidence type="ECO:0000313" key="1">
    <source>
        <dbReference type="EMBL" id="OAS82527.1"/>
    </source>
</evidence>
<sequence length="89" mass="10155">MELNVETIYYLENPEAGIIKFATGSQLKYGDIVKEVFGVADINDLLMMIEYNKSFQDSVCKAKGIREDEITLEMIFRVASNQDLVQLKD</sequence>
<organism evidence="1 2">
    <name type="scientific">Metabacillus litoralis</name>
    <dbReference type="NCBI Taxonomy" id="152268"/>
    <lineage>
        <taxon>Bacteria</taxon>
        <taxon>Bacillati</taxon>
        <taxon>Bacillota</taxon>
        <taxon>Bacilli</taxon>
        <taxon>Bacillales</taxon>
        <taxon>Bacillaceae</taxon>
        <taxon>Metabacillus</taxon>
    </lineage>
</organism>
<dbReference type="Proteomes" id="UP000078534">
    <property type="component" value="Unassembled WGS sequence"/>
</dbReference>
<name>A0A179SLG0_9BACI</name>
<gene>
    <name evidence="1" type="ORF">A6K24_12840</name>
</gene>
<proteinExistence type="predicted"/>
<dbReference type="AlphaFoldDB" id="A0A179SLG0"/>
<dbReference type="OrthoDB" id="2922845at2"/>
<comment type="caution">
    <text evidence="1">The sequence shown here is derived from an EMBL/GenBank/DDBJ whole genome shotgun (WGS) entry which is preliminary data.</text>
</comment>
<reference evidence="2" key="1">
    <citation type="submission" date="2016-04" db="EMBL/GenBank/DDBJ databases">
        <authorList>
            <person name="Lyu Z."/>
            <person name="Lyu W."/>
        </authorList>
    </citation>
    <scope>NUCLEOTIDE SEQUENCE [LARGE SCALE GENOMIC DNA]</scope>
    <source>
        <strain evidence="2">C44</strain>
    </source>
</reference>
<keyword evidence="2" id="KW-1185">Reference proteome</keyword>